<organism evidence="1 2">
    <name type="scientific">Miscanthus lutarioriparius</name>
    <dbReference type="NCBI Taxonomy" id="422564"/>
    <lineage>
        <taxon>Eukaryota</taxon>
        <taxon>Viridiplantae</taxon>
        <taxon>Streptophyta</taxon>
        <taxon>Embryophyta</taxon>
        <taxon>Tracheophyta</taxon>
        <taxon>Spermatophyta</taxon>
        <taxon>Magnoliopsida</taxon>
        <taxon>Liliopsida</taxon>
        <taxon>Poales</taxon>
        <taxon>Poaceae</taxon>
        <taxon>PACMAD clade</taxon>
        <taxon>Panicoideae</taxon>
        <taxon>Andropogonodae</taxon>
        <taxon>Andropogoneae</taxon>
        <taxon>Saccharinae</taxon>
        <taxon>Miscanthus</taxon>
    </lineage>
</organism>
<accession>A0A811QZ76</accession>
<dbReference type="OrthoDB" id="1922221at2759"/>
<protein>
    <submittedName>
        <fullName evidence="1">Uncharacterized protein</fullName>
    </submittedName>
</protein>
<dbReference type="AlphaFoldDB" id="A0A811QZ76"/>
<name>A0A811QZ76_9POAL</name>
<dbReference type="EMBL" id="CAJGYO010000012">
    <property type="protein sequence ID" value="CAD6264054.1"/>
    <property type="molecule type" value="Genomic_DNA"/>
</dbReference>
<comment type="caution">
    <text evidence="1">The sequence shown here is derived from an EMBL/GenBank/DDBJ whole genome shotgun (WGS) entry which is preliminary data.</text>
</comment>
<sequence length="161" mass="18537">MQLLLYGMIKQRPFQIGWYMDMATKYPVNFLFVATTSRLFQDVSEERLGPQLIQKLKKEGVNPKQWRLRNFQCMLCPQVRMHAIRTAHENIDMTIKAADSILSQFDLARRIQGGGALIRVCSCFGLRSVRLIVYTDEDANCALDGMPELLPDQDPAEIRTR</sequence>
<keyword evidence="2" id="KW-1185">Reference proteome</keyword>
<evidence type="ECO:0000313" key="2">
    <source>
        <dbReference type="Proteomes" id="UP000604825"/>
    </source>
</evidence>
<proteinExistence type="predicted"/>
<dbReference type="Proteomes" id="UP000604825">
    <property type="component" value="Unassembled WGS sequence"/>
</dbReference>
<gene>
    <name evidence="1" type="ORF">NCGR_LOCUS47359</name>
</gene>
<evidence type="ECO:0000313" key="1">
    <source>
        <dbReference type="EMBL" id="CAD6264054.1"/>
    </source>
</evidence>
<reference evidence="1" key="1">
    <citation type="submission" date="2020-10" db="EMBL/GenBank/DDBJ databases">
        <authorList>
            <person name="Han B."/>
            <person name="Lu T."/>
            <person name="Zhao Q."/>
            <person name="Huang X."/>
            <person name="Zhao Y."/>
        </authorList>
    </citation>
    <scope>NUCLEOTIDE SEQUENCE</scope>
</reference>